<evidence type="ECO:0000256" key="2">
    <source>
        <dbReference type="ARBA" id="ARBA00001962"/>
    </source>
</evidence>
<dbReference type="SUPFAM" id="SSF56300">
    <property type="entry name" value="Metallo-dependent phosphatases"/>
    <property type="match status" value="2"/>
</dbReference>
<evidence type="ECO:0000256" key="6">
    <source>
        <dbReference type="ARBA" id="ARBA00022525"/>
    </source>
</evidence>
<keyword evidence="6" id="KW-0964">Secreted</keyword>
<dbReference type="FunFam" id="3.60.21.10:FF:000027">
    <property type="entry name" value="Purple acid phosphatase"/>
    <property type="match status" value="1"/>
</dbReference>
<evidence type="ECO:0000313" key="14">
    <source>
        <dbReference type="EMBL" id="KAF4397240.1"/>
    </source>
</evidence>
<evidence type="ECO:0000256" key="5">
    <source>
        <dbReference type="ARBA" id="ARBA00012646"/>
    </source>
</evidence>
<gene>
    <name evidence="14" type="ORF">G4B88_009086</name>
</gene>
<proteinExistence type="inferred from homology"/>
<evidence type="ECO:0000256" key="12">
    <source>
        <dbReference type="SAM" id="SignalP"/>
    </source>
</evidence>
<dbReference type="AlphaFoldDB" id="A0A7J6HSD6"/>
<feature type="domain" description="Calcineurin-like phosphoesterase" evidence="13">
    <location>
        <begin position="41"/>
        <end position="158"/>
    </location>
</feature>
<dbReference type="GO" id="GO:0046872">
    <property type="term" value="F:metal ion binding"/>
    <property type="evidence" value="ECO:0007669"/>
    <property type="project" value="UniProtKB-KW"/>
</dbReference>
<evidence type="ECO:0000256" key="4">
    <source>
        <dbReference type="ARBA" id="ARBA00008723"/>
    </source>
</evidence>
<feature type="domain" description="Calcineurin-like phosphoesterase" evidence="13">
    <location>
        <begin position="240"/>
        <end position="440"/>
    </location>
</feature>
<dbReference type="GO" id="GO:0005576">
    <property type="term" value="C:extracellular region"/>
    <property type="evidence" value="ECO:0007669"/>
    <property type="project" value="UniProtKB-SubCell"/>
</dbReference>
<evidence type="ECO:0000256" key="10">
    <source>
        <dbReference type="ARBA" id="ARBA00022833"/>
    </source>
</evidence>
<dbReference type="InterPro" id="IPR051558">
    <property type="entry name" value="Metallophosphoesterase_PAP"/>
</dbReference>
<reference evidence="14 15" key="1">
    <citation type="journal article" date="2020" name="bioRxiv">
        <title>Sequence and annotation of 42 cannabis genomes reveals extensive copy number variation in cannabinoid synthesis and pathogen resistance genes.</title>
        <authorList>
            <person name="Mckernan K.J."/>
            <person name="Helbert Y."/>
            <person name="Kane L.T."/>
            <person name="Ebling H."/>
            <person name="Zhang L."/>
            <person name="Liu B."/>
            <person name="Eaton Z."/>
            <person name="Mclaughlin S."/>
            <person name="Kingan S."/>
            <person name="Baybayan P."/>
            <person name="Concepcion G."/>
            <person name="Jordan M."/>
            <person name="Riva A."/>
            <person name="Barbazuk W."/>
            <person name="Harkins T."/>
        </authorList>
    </citation>
    <scope>NUCLEOTIDE SEQUENCE [LARGE SCALE GENOMIC DNA]</scope>
    <source>
        <strain evidence="15">cv. Jamaican Lion 4</strain>
        <tissue evidence="14">Leaf</tissue>
    </source>
</reference>
<keyword evidence="10" id="KW-0862">Zinc</keyword>
<evidence type="ECO:0000256" key="8">
    <source>
        <dbReference type="ARBA" id="ARBA00022729"/>
    </source>
</evidence>
<dbReference type="Proteomes" id="UP000583929">
    <property type="component" value="Unassembled WGS sequence"/>
</dbReference>
<evidence type="ECO:0000256" key="11">
    <source>
        <dbReference type="ARBA" id="ARBA00023180"/>
    </source>
</evidence>
<feature type="signal peptide" evidence="12">
    <location>
        <begin position="1"/>
        <end position="20"/>
    </location>
</feature>
<protein>
    <recommendedName>
        <fullName evidence="5">acid phosphatase</fullName>
        <ecNumber evidence="5">3.1.3.2</ecNumber>
    </recommendedName>
</protein>
<comment type="caution">
    <text evidence="14">The sequence shown here is derived from an EMBL/GenBank/DDBJ whole genome shotgun (WGS) entry which is preliminary data.</text>
</comment>
<dbReference type="CDD" id="cd07378">
    <property type="entry name" value="MPP_ACP5"/>
    <property type="match status" value="1"/>
</dbReference>
<dbReference type="EMBL" id="JAATIQ010000034">
    <property type="protein sequence ID" value="KAF4397240.1"/>
    <property type="molecule type" value="Genomic_DNA"/>
</dbReference>
<evidence type="ECO:0000256" key="7">
    <source>
        <dbReference type="ARBA" id="ARBA00022723"/>
    </source>
</evidence>
<accession>A0A7J6HSD6</accession>
<comment type="similarity">
    <text evidence="4">Belongs to the metallophosphoesterase superfamily. Purple acid phosphatase family.</text>
</comment>
<evidence type="ECO:0000256" key="3">
    <source>
        <dbReference type="ARBA" id="ARBA00004613"/>
    </source>
</evidence>
<dbReference type="InterPro" id="IPR029052">
    <property type="entry name" value="Metallo-depent_PP-like"/>
</dbReference>
<evidence type="ECO:0000313" key="15">
    <source>
        <dbReference type="Proteomes" id="UP000583929"/>
    </source>
</evidence>
<keyword evidence="9" id="KW-0378">Hydrolase</keyword>
<keyword evidence="7" id="KW-0479">Metal-binding</keyword>
<keyword evidence="15" id="KW-1185">Reference proteome</keyword>
<comment type="catalytic activity">
    <reaction evidence="1">
        <text>a phosphate monoester + H2O = an alcohol + phosphate</text>
        <dbReference type="Rhea" id="RHEA:15017"/>
        <dbReference type="ChEBI" id="CHEBI:15377"/>
        <dbReference type="ChEBI" id="CHEBI:30879"/>
        <dbReference type="ChEBI" id="CHEBI:43474"/>
        <dbReference type="ChEBI" id="CHEBI:67140"/>
        <dbReference type="EC" id="3.1.3.2"/>
    </reaction>
</comment>
<dbReference type="Pfam" id="PF00149">
    <property type="entry name" value="Metallophos"/>
    <property type="match status" value="2"/>
</dbReference>
<dbReference type="InterPro" id="IPR004843">
    <property type="entry name" value="Calcineurin-like_PHP"/>
</dbReference>
<dbReference type="Gene3D" id="3.60.21.10">
    <property type="match status" value="3"/>
</dbReference>
<feature type="chain" id="PRO_5029571982" description="acid phosphatase" evidence="12">
    <location>
        <begin position="21"/>
        <end position="519"/>
    </location>
</feature>
<evidence type="ECO:0000256" key="9">
    <source>
        <dbReference type="ARBA" id="ARBA00022801"/>
    </source>
</evidence>
<keyword evidence="8 12" id="KW-0732">Signal</keyword>
<dbReference type="EC" id="3.1.3.2" evidence="5"/>
<dbReference type="PANTHER" id="PTHR10161">
    <property type="entry name" value="TARTRATE-RESISTANT ACID PHOSPHATASE TYPE 5"/>
    <property type="match status" value="1"/>
</dbReference>
<comment type="subcellular location">
    <subcellularLocation>
        <location evidence="3">Secreted</location>
    </subcellularLocation>
</comment>
<dbReference type="InterPro" id="IPR024927">
    <property type="entry name" value="Acid_PPase"/>
</dbReference>
<evidence type="ECO:0000256" key="1">
    <source>
        <dbReference type="ARBA" id="ARBA00000032"/>
    </source>
</evidence>
<sequence>MMKMKMVMLWLLFIVSSISSGSSTRGLPRLEQAAKEDGSLSILVLGDWGRRGHYNQSQVAYQMGIIGEKLDIDFVISTGDNFYESGLKGVDDPAFQESFTNIYTAPSLQKPWYTVLGNHDYRGDVEAQLSPVLRKLDSKWICMRSFIVDTEIAEFFFVDTTPFVDKYFLEPKDDENNVDVYMNGHDHCLQHITSMESPIQFFTSGGGSKAWRGEISWWNPNEMKFYYDGQGFMSAHFTSTHAHFQFYDIFGNMGIIGEKLEIEFVISTGDNFYEDGLTGVNDTAFYESFSNIYTAPTLQKQWYIVLGNHDYRGNALAQLSSVLKKKDRRWLCLRSFIVQAEIVDIFFVDTTPFVDKYFTNPGDQTYDWRGVLPRTSYISKQLKELDSALKHSTAKWKIVVGHHTIKSAGYHGNTEELESQLLPVLEANNVDFYVNGHDHCLEHIVDTKSQIQFLTSGGGSKAWRGDIKEWNQEELKLYYDGQGFMSMEITETVANFSFYDIFGNVLHKHSLYKNLHSSM</sequence>
<keyword evidence="11" id="KW-0325">Glycoprotein</keyword>
<name>A0A7J6HSD6_CANSA</name>
<dbReference type="GO" id="GO:0003993">
    <property type="term" value="F:acid phosphatase activity"/>
    <property type="evidence" value="ECO:0007669"/>
    <property type="project" value="UniProtKB-EC"/>
</dbReference>
<dbReference type="PANTHER" id="PTHR10161:SF36">
    <property type="entry name" value="PURPLE ACID PHOSPHATASE 3"/>
    <property type="match status" value="1"/>
</dbReference>
<evidence type="ECO:0000259" key="13">
    <source>
        <dbReference type="Pfam" id="PF00149"/>
    </source>
</evidence>
<organism evidence="14 15">
    <name type="scientific">Cannabis sativa</name>
    <name type="common">Hemp</name>
    <name type="synonym">Marijuana</name>
    <dbReference type="NCBI Taxonomy" id="3483"/>
    <lineage>
        <taxon>Eukaryota</taxon>
        <taxon>Viridiplantae</taxon>
        <taxon>Streptophyta</taxon>
        <taxon>Embryophyta</taxon>
        <taxon>Tracheophyta</taxon>
        <taxon>Spermatophyta</taxon>
        <taxon>Magnoliopsida</taxon>
        <taxon>eudicotyledons</taxon>
        <taxon>Gunneridae</taxon>
        <taxon>Pentapetalae</taxon>
        <taxon>rosids</taxon>
        <taxon>fabids</taxon>
        <taxon>Rosales</taxon>
        <taxon>Cannabaceae</taxon>
        <taxon>Cannabis</taxon>
    </lineage>
</organism>
<comment type="cofactor">
    <cofactor evidence="2">
        <name>Fe cation</name>
        <dbReference type="ChEBI" id="CHEBI:24875"/>
    </cofactor>
</comment>